<accession>A0A812EN24</accession>
<sequence>MDADICDTQVITIQHPDNNGHRRNGLLLVYRRGTPRYARKGCFLILFTYSHLSLSHFLSVSFSFLQFATDSLLPHSLPISVHLSFPLLLLVRHSLSFSITHTHTLSLFLSLYVPVRLFLFSTFFYYSLSLSLSLYFSHSLCLCLYLSLFPCIVYFFLYISHPPSLMISFSLSFSLCSIPLFSTGLLNFISHSLPVRLSIFPAIS</sequence>
<feature type="transmembrane region" description="Helical" evidence="1">
    <location>
        <begin position="134"/>
        <end position="157"/>
    </location>
</feature>
<protein>
    <submittedName>
        <fullName evidence="2">ANO10</fullName>
    </submittedName>
</protein>
<reference evidence="2" key="1">
    <citation type="submission" date="2021-01" db="EMBL/GenBank/DDBJ databases">
        <authorList>
            <person name="Li R."/>
            <person name="Bekaert M."/>
        </authorList>
    </citation>
    <scope>NUCLEOTIDE SEQUENCE</scope>
    <source>
        <strain evidence="2">Farmed</strain>
    </source>
</reference>
<keyword evidence="3" id="KW-1185">Reference proteome</keyword>
<evidence type="ECO:0000256" key="1">
    <source>
        <dbReference type="SAM" id="Phobius"/>
    </source>
</evidence>
<feature type="transmembrane region" description="Helical" evidence="1">
    <location>
        <begin position="169"/>
        <end position="189"/>
    </location>
</feature>
<keyword evidence="1" id="KW-0812">Transmembrane</keyword>
<feature type="transmembrane region" description="Helical" evidence="1">
    <location>
        <begin position="107"/>
        <end position="128"/>
    </location>
</feature>
<comment type="caution">
    <text evidence="2">The sequence shown here is derived from an EMBL/GenBank/DDBJ whole genome shotgun (WGS) entry which is preliminary data.</text>
</comment>
<keyword evidence="1" id="KW-0472">Membrane</keyword>
<organism evidence="2 3">
    <name type="scientific">Acanthosepion pharaonis</name>
    <name type="common">Pharaoh cuttlefish</name>
    <name type="synonym">Sepia pharaonis</name>
    <dbReference type="NCBI Taxonomy" id="158019"/>
    <lineage>
        <taxon>Eukaryota</taxon>
        <taxon>Metazoa</taxon>
        <taxon>Spiralia</taxon>
        <taxon>Lophotrochozoa</taxon>
        <taxon>Mollusca</taxon>
        <taxon>Cephalopoda</taxon>
        <taxon>Coleoidea</taxon>
        <taxon>Decapodiformes</taxon>
        <taxon>Sepiida</taxon>
        <taxon>Sepiina</taxon>
        <taxon>Sepiidae</taxon>
        <taxon>Acanthosepion</taxon>
    </lineage>
</organism>
<dbReference type="EMBL" id="CAHIKZ030005552">
    <property type="protein sequence ID" value="CAE1329314.1"/>
    <property type="molecule type" value="Genomic_DNA"/>
</dbReference>
<dbReference type="Proteomes" id="UP000597762">
    <property type="component" value="Unassembled WGS sequence"/>
</dbReference>
<dbReference type="AlphaFoldDB" id="A0A812EN24"/>
<evidence type="ECO:0000313" key="2">
    <source>
        <dbReference type="EMBL" id="CAE1329314.1"/>
    </source>
</evidence>
<keyword evidence="1" id="KW-1133">Transmembrane helix</keyword>
<name>A0A812EN24_ACAPH</name>
<gene>
    <name evidence="2" type="ORF">SPHA_78877</name>
</gene>
<evidence type="ECO:0000313" key="3">
    <source>
        <dbReference type="Proteomes" id="UP000597762"/>
    </source>
</evidence>
<proteinExistence type="predicted"/>
<feature type="transmembrane region" description="Helical" evidence="1">
    <location>
        <begin position="41"/>
        <end position="65"/>
    </location>
</feature>